<evidence type="ECO:0008006" key="6">
    <source>
        <dbReference type="Google" id="ProtNLM"/>
    </source>
</evidence>
<dbReference type="AlphaFoldDB" id="A0A8J2IHJ4"/>
<keyword evidence="2" id="KW-0812">Transmembrane</keyword>
<keyword evidence="3" id="KW-0732">Signal</keyword>
<feature type="chain" id="PRO_5035278042" description="TRP C-terminal domain-containing protein" evidence="3">
    <location>
        <begin position="22"/>
        <end position="775"/>
    </location>
</feature>
<dbReference type="InterPro" id="IPR040241">
    <property type="entry name" value="TRP_Flc/Pkd2-like"/>
</dbReference>
<feature type="transmembrane region" description="Helical" evidence="2">
    <location>
        <begin position="351"/>
        <end position="372"/>
    </location>
</feature>
<feature type="transmembrane region" description="Helical" evidence="2">
    <location>
        <begin position="462"/>
        <end position="481"/>
    </location>
</feature>
<evidence type="ECO:0000313" key="5">
    <source>
        <dbReference type="Proteomes" id="UP000693738"/>
    </source>
</evidence>
<feature type="region of interest" description="Disordered" evidence="1">
    <location>
        <begin position="575"/>
        <end position="721"/>
    </location>
</feature>
<evidence type="ECO:0000256" key="3">
    <source>
        <dbReference type="SAM" id="SignalP"/>
    </source>
</evidence>
<dbReference type="EMBL" id="CAJSTJ010000022">
    <property type="protein sequence ID" value="CAG7554596.1"/>
    <property type="molecule type" value="Genomic_DNA"/>
</dbReference>
<protein>
    <recommendedName>
        <fullName evidence="6">TRP C-terminal domain-containing protein</fullName>
    </recommendedName>
</protein>
<feature type="compositionally biased region" description="Low complexity" evidence="1">
    <location>
        <begin position="666"/>
        <end position="680"/>
    </location>
</feature>
<evidence type="ECO:0000313" key="4">
    <source>
        <dbReference type="EMBL" id="CAG7554596.1"/>
    </source>
</evidence>
<evidence type="ECO:0000256" key="1">
    <source>
        <dbReference type="SAM" id="MobiDB-lite"/>
    </source>
</evidence>
<keyword evidence="2" id="KW-0472">Membrane</keyword>
<feature type="compositionally biased region" description="Polar residues" evidence="1">
    <location>
        <begin position="755"/>
        <end position="764"/>
    </location>
</feature>
<keyword evidence="2" id="KW-1133">Transmembrane helix</keyword>
<dbReference type="Proteomes" id="UP000693738">
    <property type="component" value="Unassembled WGS sequence"/>
</dbReference>
<proteinExistence type="predicted"/>
<feature type="transmembrane region" description="Helical" evidence="2">
    <location>
        <begin position="169"/>
        <end position="187"/>
    </location>
</feature>
<feature type="transmembrane region" description="Helical" evidence="2">
    <location>
        <begin position="384"/>
        <end position="405"/>
    </location>
</feature>
<feature type="transmembrane region" description="Helical" evidence="2">
    <location>
        <begin position="435"/>
        <end position="455"/>
    </location>
</feature>
<accession>A0A8J2IHJ4</accession>
<feature type="transmembrane region" description="Helical" evidence="2">
    <location>
        <begin position="305"/>
        <end position="324"/>
    </location>
</feature>
<comment type="caution">
    <text evidence="4">The sequence shown here is derived from an EMBL/GenBank/DDBJ whole genome shotgun (WGS) entry which is preliminary data.</text>
</comment>
<organism evidence="4 5">
    <name type="scientific">Fusarium equiseti</name>
    <name type="common">Fusarium scirpi</name>
    <dbReference type="NCBI Taxonomy" id="61235"/>
    <lineage>
        <taxon>Eukaryota</taxon>
        <taxon>Fungi</taxon>
        <taxon>Dikarya</taxon>
        <taxon>Ascomycota</taxon>
        <taxon>Pezizomycotina</taxon>
        <taxon>Sordariomycetes</taxon>
        <taxon>Hypocreomycetidae</taxon>
        <taxon>Hypocreales</taxon>
        <taxon>Nectriaceae</taxon>
        <taxon>Fusarium</taxon>
        <taxon>Fusarium incarnatum-equiseti species complex</taxon>
    </lineage>
</organism>
<reference evidence="4" key="1">
    <citation type="submission" date="2021-05" db="EMBL/GenBank/DDBJ databases">
        <authorList>
            <person name="Khan N."/>
        </authorList>
    </citation>
    <scope>NUCLEOTIDE SEQUENCE</scope>
</reference>
<dbReference type="PANTHER" id="PTHR31145:SF8">
    <property type="entry name" value="INTEGRAL MEMBRANE PROTEIN (AFU_ORTHOLOGUE AFUA_2G17475)"/>
    <property type="match status" value="1"/>
</dbReference>
<feature type="transmembrane region" description="Helical" evidence="2">
    <location>
        <begin position="493"/>
        <end position="511"/>
    </location>
</feature>
<feature type="signal peptide" evidence="3">
    <location>
        <begin position="1"/>
        <end position="21"/>
    </location>
</feature>
<evidence type="ECO:0000256" key="2">
    <source>
        <dbReference type="SAM" id="Phobius"/>
    </source>
</evidence>
<dbReference type="GO" id="GO:0016020">
    <property type="term" value="C:membrane"/>
    <property type="evidence" value="ECO:0007669"/>
    <property type="project" value="TreeGrafter"/>
</dbReference>
<feature type="compositionally biased region" description="Basic and acidic residues" evidence="1">
    <location>
        <begin position="691"/>
        <end position="711"/>
    </location>
</feature>
<feature type="transmembrane region" description="Helical" evidence="2">
    <location>
        <begin position="518"/>
        <end position="541"/>
    </location>
</feature>
<feature type="compositionally biased region" description="Polar residues" evidence="1">
    <location>
        <begin position="636"/>
        <end position="647"/>
    </location>
</feature>
<sequence length="775" mass="87203">MRSLSWLFLALVLVFTRQAYAAHVQFKHCNGQPDQYSDDHFNPNTLKAFLEKRNDETLLSFRLMADYLTPAACERSLLDNASVEVSLGAVGGTKRYNGEIENTTCKTMEFKQINKVVYLQVVDVLFNIDNPSPLAAYEVELNIDGRDHFSAACMRTFVTPDIGPTFQDISLWGPVLTFILVVFVAAWREWYNLVHPLTDDDESGPERSSNRSHLTRIADCLTYLQFIFFSSALSINQPGFLQPVVTGVSWSTLMLRTGIVWRDSHYYGIHDGIHEINGTFGGTTGLEHMTQVMAAPMTVNTWTNIATLALLILVAIYGTLQIGLHLKWTKDWFRQTGTWVLESSTKERHKATIWVALRVFLSYLLLPLTAWTTYQLSDPRFRPVYYTILVILVVVLLVIASWWGLASSPQSMGYLLIDDILEQDTSDKPSRTQDYYTWVTFILLFARGVIIGGLQRFGTAQVCSLIACEVIQICFLAWVGAAPGLLSKPVLMAGARLTVLLLCLGMIPEIWSHTAASALGYIILIFHTIFIIGMFLVPSVLQIGQLAATSFQEWKTSPPRHRDSTQPQVFGLRQLARRPTNRTNLSERGIIDYRNSSSSSGHSTPESSNSSSNRDSEPVSPEVLRTYFRSPRPERSVSSLSDRNQQYEIARPKRSISSFSDRHTRSISSLSSRSRHITSLDVSRPETVYENPHEYENPHGRSSEGSSRSDDSGDLAAAPSPWEMVLPSPLGVDYSVREIDRYYVRPRQVEFGNASDPNETTGQSAGWIDKLKFWS</sequence>
<dbReference type="GO" id="GO:0055085">
    <property type="term" value="P:transmembrane transport"/>
    <property type="evidence" value="ECO:0007669"/>
    <property type="project" value="TreeGrafter"/>
</dbReference>
<feature type="region of interest" description="Disordered" evidence="1">
    <location>
        <begin position="749"/>
        <end position="775"/>
    </location>
</feature>
<gene>
    <name evidence="4" type="ORF">FEQUK3_LOCUS323</name>
</gene>
<feature type="compositionally biased region" description="Low complexity" evidence="1">
    <location>
        <begin position="595"/>
        <end position="621"/>
    </location>
</feature>
<name>A0A8J2IHJ4_FUSEQ</name>
<dbReference type="PANTHER" id="PTHR31145">
    <property type="entry name" value="INTEGRAL MEMBRANE PROTEIN (AFU_ORTHOLOGUE AFUA_7G01610)"/>
    <property type="match status" value="1"/>
</dbReference>